<dbReference type="Gene3D" id="3.40.50.10490">
    <property type="entry name" value="Glucose-6-phosphate isomerase like protein, domain 1"/>
    <property type="match status" value="1"/>
</dbReference>
<dbReference type="OrthoDB" id="3394594at2"/>
<organism evidence="1 2">
    <name type="scientific">Micromonospora yangpuensis</name>
    <dbReference type="NCBI Taxonomy" id="683228"/>
    <lineage>
        <taxon>Bacteria</taxon>
        <taxon>Bacillati</taxon>
        <taxon>Actinomycetota</taxon>
        <taxon>Actinomycetes</taxon>
        <taxon>Micromonosporales</taxon>
        <taxon>Micromonosporaceae</taxon>
        <taxon>Micromonospora</taxon>
    </lineage>
</organism>
<evidence type="ECO:0000313" key="1">
    <source>
        <dbReference type="EMBL" id="SCL54804.1"/>
    </source>
</evidence>
<dbReference type="AlphaFoldDB" id="A0A1C6ULD5"/>
<sequence>MTGCPETVGPARGDLAGLDADALWSAVLAAAAGSRTGVPGVVAERCTAAGAVRLGWVSPPAWHVVREGVAAVRTALVPPTRARVVVLGTGGWCFAAQALTETTGGRAALTVLDSLDPTAIAQALADEPGTPRGVLAVSASGATRETRLLVAAVPPRDGGRLVWLRDEADPPEAFALSPGGGADQVAMLGAPLSTAFLAVAGIADGAALAAAYPRFVSRSHRIGVAAARRAGTVPVAGAVRIRFVPPRWAGPGLRRWLLQLGRQVLGGKPGRWRPTVELACGAEGTPAVGGTGRPEVVFDLGGLRRDLPALLDGLYAAGVFVACVGLRAGLDVAEHPNVRVYKEHLAHADPDEAGHRSVAVADLPDTAARWLTHRPEVTRLHVVGYWSAAERDLPSAARFTGATGRPCEVHEGSAWNHHSFQAGYPDPTVAVLIVTRGVEAGTDPTAAPPVRAAARALRRIAVATHRSLPERSLLVSSPAVDRAEVSGRARGGG</sequence>
<accession>A0A1C6ULD5</accession>
<proteinExistence type="predicted"/>
<evidence type="ECO:0000313" key="2">
    <source>
        <dbReference type="Proteomes" id="UP000198937"/>
    </source>
</evidence>
<dbReference type="STRING" id="683228.GA0070617_2771"/>
<gene>
    <name evidence="1" type="ORF">GA0070617_2771</name>
</gene>
<reference evidence="2" key="1">
    <citation type="submission" date="2016-06" db="EMBL/GenBank/DDBJ databases">
        <authorList>
            <person name="Varghese N."/>
            <person name="Submissions Spin"/>
        </authorList>
    </citation>
    <scope>NUCLEOTIDE SEQUENCE [LARGE SCALE GENOMIC DNA]</scope>
    <source>
        <strain evidence="2">DSM 45577</strain>
    </source>
</reference>
<dbReference type="GO" id="GO:1901135">
    <property type="term" value="P:carbohydrate derivative metabolic process"/>
    <property type="evidence" value="ECO:0007669"/>
    <property type="project" value="InterPro"/>
</dbReference>
<name>A0A1C6ULD5_9ACTN</name>
<dbReference type="EMBL" id="FMIA01000002">
    <property type="protein sequence ID" value="SCL54804.1"/>
    <property type="molecule type" value="Genomic_DNA"/>
</dbReference>
<keyword evidence="2" id="KW-1185">Reference proteome</keyword>
<dbReference type="Proteomes" id="UP000198937">
    <property type="component" value="Unassembled WGS sequence"/>
</dbReference>
<dbReference type="SUPFAM" id="SSF53697">
    <property type="entry name" value="SIS domain"/>
    <property type="match status" value="1"/>
</dbReference>
<evidence type="ECO:0008006" key="3">
    <source>
        <dbReference type="Google" id="ProtNLM"/>
    </source>
</evidence>
<dbReference type="InterPro" id="IPR046348">
    <property type="entry name" value="SIS_dom_sf"/>
</dbReference>
<protein>
    <recommendedName>
        <fullName evidence="3">Glucose-6-phosphate isomerase</fullName>
    </recommendedName>
</protein>
<dbReference type="RefSeq" id="WP_091437224.1">
    <property type="nucleotide sequence ID" value="NZ_BMMJ01000009.1"/>
</dbReference>
<dbReference type="GO" id="GO:0097367">
    <property type="term" value="F:carbohydrate derivative binding"/>
    <property type="evidence" value="ECO:0007669"/>
    <property type="project" value="InterPro"/>
</dbReference>